<dbReference type="AlphaFoldDB" id="A0AAV7SMK6"/>
<proteinExistence type="predicted"/>
<dbReference type="SUPFAM" id="SSF56672">
    <property type="entry name" value="DNA/RNA polymerases"/>
    <property type="match status" value="1"/>
</dbReference>
<reference evidence="1" key="1">
    <citation type="journal article" date="2022" name="bioRxiv">
        <title>Sequencing and chromosome-scale assembly of the giantPleurodeles waltlgenome.</title>
        <authorList>
            <person name="Brown T."/>
            <person name="Elewa A."/>
            <person name="Iarovenko S."/>
            <person name="Subramanian E."/>
            <person name="Araus A.J."/>
            <person name="Petzold A."/>
            <person name="Susuki M."/>
            <person name="Suzuki K.-i.T."/>
            <person name="Hayashi T."/>
            <person name="Toyoda A."/>
            <person name="Oliveira C."/>
            <person name="Osipova E."/>
            <person name="Leigh N.D."/>
            <person name="Simon A."/>
            <person name="Yun M.H."/>
        </authorList>
    </citation>
    <scope>NUCLEOTIDE SEQUENCE</scope>
    <source>
        <strain evidence="1">20211129_DDA</strain>
        <tissue evidence="1">Liver</tissue>
    </source>
</reference>
<sequence length="277" mass="31348">MPVKLRTLLRNKTWAVTLLDSAAEVTICRQSLKDHLDATATSDYVAVETADGRVLPPDRVYDLKIQIEGDVKRTISVIFWDEPTSDILLAERDWPPEHVRKLPHGEDVILPSFSDLVPKAAKEACAAEWALVQAPALYRNHVGWDKESSGHIIPVRSTPQLQPQYPVKHEAKAPVKEILTQLEYQGVIEPCTSAINNPLFPIAKPDHSYRIVVDYRHLNSQTRTYAIQNSHNTALINNIVRKKYKTTLDISNGFFCQNLAHESWDLSAFSFGSQKRF</sequence>
<dbReference type="Gene3D" id="3.10.10.10">
    <property type="entry name" value="HIV Type 1 Reverse Transcriptase, subunit A, domain 1"/>
    <property type="match status" value="1"/>
</dbReference>
<dbReference type="InterPro" id="IPR051320">
    <property type="entry name" value="Viral_Replic_Matur_Polypro"/>
</dbReference>
<organism evidence="1 2">
    <name type="scientific">Pleurodeles waltl</name>
    <name type="common">Iberian ribbed newt</name>
    <dbReference type="NCBI Taxonomy" id="8319"/>
    <lineage>
        <taxon>Eukaryota</taxon>
        <taxon>Metazoa</taxon>
        <taxon>Chordata</taxon>
        <taxon>Craniata</taxon>
        <taxon>Vertebrata</taxon>
        <taxon>Euteleostomi</taxon>
        <taxon>Amphibia</taxon>
        <taxon>Batrachia</taxon>
        <taxon>Caudata</taxon>
        <taxon>Salamandroidea</taxon>
        <taxon>Salamandridae</taxon>
        <taxon>Pleurodelinae</taxon>
        <taxon>Pleurodeles</taxon>
    </lineage>
</organism>
<dbReference type="InterPro" id="IPR043502">
    <property type="entry name" value="DNA/RNA_pol_sf"/>
</dbReference>
<evidence type="ECO:0000313" key="2">
    <source>
        <dbReference type="Proteomes" id="UP001066276"/>
    </source>
</evidence>
<name>A0AAV7SMK6_PLEWA</name>
<comment type="caution">
    <text evidence="1">The sequence shown here is derived from an EMBL/GenBank/DDBJ whole genome shotgun (WGS) entry which is preliminary data.</text>
</comment>
<dbReference type="PANTHER" id="PTHR33064:SF37">
    <property type="entry name" value="RIBONUCLEASE H"/>
    <property type="match status" value="1"/>
</dbReference>
<gene>
    <name evidence="1" type="ORF">NDU88_005757</name>
</gene>
<keyword evidence="2" id="KW-1185">Reference proteome</keyword>
<dbReference type="Proteomes" id="UP001066276">
    <property type="component" value="Chromosome 4_2"/>
</dbReference>
<dbReference type="InterPro" id="IPR043128">
    <property type="entry name" value="Rev_trsase/Diguanyl_cyclase"/>
</dbReference>
<dbReference type="EMBL" id="JANPWB010000008">
    <property type="protein sequence ID" value="KAJ1165329.1"/>
    <property type="molecule type" value="Genomic_DNA"/>
</dbReference>
<accession>A0AAV7SMK6</accession>
<dbReference type="Gene3D" id="3.30.70.270">
    <property type="match status" value="1"/>
</dbReference>
<dbReference type="PANTHER" id="PTHR33064">
    <property type="entry name" value="POL PROTEIN"/>
    <property type="match status" value="1"/>
</dbReference>
<evidence type="ECO:0000313" key="1">
    <source>
        <dbReference type="EMBL" id="KAJ1165329.1"/>
    </source>
</evidence>
<protein>
    <submittedName>
        <fullName evidence="1">Uncharacterized protein</fullName>
    </submittedName>
</protein>